<dbReference type="EMBL" id="JBHUKU010000007">
    <property type="protein sequence ID" value="MFD2460007.1"/>
    <property type="molecule type" value="Genomic_DNA"/>
</dbReference>
<protein>
    <submittedName>
        <fullName evidence="1">Uncharacterized protein</fullName>
    </submittedName>
</protein>
<gene>
    <name evidence="1" type="ORF">ACFSYJ_15450</name>
</gene>
<evidence type="ECO:0000313" key="2">
    <source>
        <dbReference type="Proteomes" id="UP001597419"/>
    </source>
</evidence>
<dbReference type="Proteomes" id="UP001597419">
    <property type="component" value="Unassembled WGS sequence"/>
</dbReference>
<keyword evidence="2" id="KW-1185">Reference proteome</keyword>
<evidence type="ECO:0000313" key="1">
    <source>
        <dbReference type="EMBL" id="MFD2460007.1"/>
    </source>
</evidence>
<proteinExistence type="predicted"/>
<organism evidence="1 2">
    <name type="scientific">Amycolatopsis samaneae</name>
    <dbReference type="NCBI Taxonomy" id="664691"/>
    <lineage>
        <taxon>Bacteria</taxon>
        <taxon>Bacillati</taxon>
        <taxon>Actinomycetota</taxon>
        <taxon>Actinomycetes</taxon>
        <taxon>Pseudonocardiales</taxon>
        <taxon>Pseudonocardiaceae</taxon>
        <taxon>Amycolatopsis</taxon>
    </lineage>
</organism>
<reference evidence="2" key="1">
    <citation type="journal article" date="2019" name="Int. J. Syst. Evol. Microbiol.">
        <title>The Global Catalogue of Microorganisms (GCM) 10K type strain sequencing project: providing services to taxonomists for standard genome sequencing and annotation.</title>
        <authorList>
            <consortium name="The Broad Institute Genomics Platform"/>
            <consortium name="The Broad Institute Genome Sequencing Center for Infectious Disease"/>
            <person name="Wu L."/>
            <person name="Ma J."/>
        </authorList>
    </citation>
    <scope>NUCLEOTIDE SEQUENCE [LARGE SCALE GENOMIC DNA]</scope>
    <source>
        <strain evidence="2">CGMCC 4.7643</strain>
    </source>
</reference>
<comment type="caution">
    <text evidence="1">The sequence shown here is derived from an EMBL/GenBank/DDBJ whole genome shotgun (WGS) entry which is preliminary data.</text>
</comment>
<sequence length="74" mass="8482">MPTFYEYHVTVRRADNSSETQVLDIHEDHHHAHGFNESGNLRNQSYLSSIIANYLQIAKTAIEGIAHYGVTKKR</sequence>
<accession>A0ABW5GFZ3</accession>
<name>A0ABW5GFZ3_9PSEU</name>
<dbReference type="RefSeq" id="WP_345402521.1">
    <property type="nucleotide sequence ID" value="NZ_BAABHG010000014.1"/>
</dbReference>